<protein>
    <submittedName>
        <fullName evidence="1">Enoyl-CoA hydratase/isomerase</fullName>
    </submittedName>
</protein>
<gene>
    <name evidence="1" type="ORF">dnm_003060</name>
</gene>
<dbReference type="InterPro" id="IPR001753">
    <property type="entry name" value="Enoyl-CoA_hydra/iso"/>
</dbReference>
<keyword evidence="2" id="KW-1185">Reference proteome</keyword>
<proteinExistence type="predicted"/>
<dbReference type="SUPFAM" id="SSF52096">
    <property type="entry name" value="ClpP/crotonase"/>
    <property type="match status" value="1"/>
</dbReference>
<sequence length="248" mass="27852">MSKIQIENQGKVAVLTLNNGITNAINPELVKDLSEAFNNIRNQAKAMVLCGGTKFFSIGLDLPTLMKLDRSEMTDFWHKFNHLLFDLYTIPLPTVCAVSGHAVAGGNVLALVCDYRFGNADTKKIGLNEIRLGLPVPYLADMMLRQLVSERAATQMIYSGEFMSFSDAKKIGLIDETYTTETLKQHSVEKAAELSALQNQAFSAVKANRIEEIKTRYEKNWKSKNELFLDSWFSEPTQKMLKDAAQKF</sequence>
<reference evidence="1" key="1">
    <citation type="journal article" date="2021" name="Microb. Physiol.">
        <title>Proteogenomic Insights into the Physiology of Marine, Sulfate-Reducing, Filamentous Desulfonema limicola and Desulfonema magnum.</title>
        <authorList>
            <person name="Schnaars V."/>
            <person name="Wohlbrand L."/>
            <person name="Scheve S."/>
            <person name="Hinrichs C."/>
            <person name="Reinhardt R."/>
            <person name="Rabus R."/>
        </authorList>
    </citation>
    <scope>NUCLEOTIDE SEQUENCE</scope>
    <source>
        <strain evidence="1">4be13</strain>
    </source>
</reference>
<dbReference type="PANTHER" id="PTHR11941:SF45">
    <property type="entry name" value="ENOYL-COA DELTA ISOMERASE 1, MITOCHONDRIAL"/>
    <property type="match status" value="1"/>
</dbReference>
<evidence type="ECO:0000313" key="1">
    <source>
        <dbReference type="EMBL" id="QTA84312.1"/>
    </source>
</evidence>
<dbReference type="KEGG" id="dmm:dnm_003060"/>
<dbReference type="AlphaFoldDB" id="A0A975GK69"/>
<organism evidence="1 2">
    <name type="scientific">Desulfonema magnum</name>
    <dbReference type="NCBI Taxonomy" id="45655"/>
    <lineage>
        <taxon>Bacteria</taxon>
        <taxon>Pseudomonadati</taxon>
        <taxon>Thermodesulfobacteriota</taxon>
        <taxon>Desulfobacteria</taxon>
        <taxon>Desulfobacterales</taxon>
        <taxon>Desulfococcaceae</taxon>
        <taxon>Desulfonema</taxon>
    </lineage>
</organism>
<name>A0A975GK69_9BACT</name>
<dbReference type="GO" id="GO:0006635">
    <property type="term" value="P:fatty acid beta-oxidation"/>
    <property type="evidence" value="ECO:0007669"/>
    <property type="project" value="TreeGrafter"/>
</dbReference>
<dbReference type="Gene3D" id="3.90.226.10">
    <property type="entry name" value="2-enoyl-CoA Hydratase, Chain A, domain 1"/>
    <property type="match status" value="1"/>
</dbReference>
<dbReference type="CDD" id="cd06558">
    <property type="entry name" value="crotonase-like"/>
    <property type="match status" value="1"/>
</dbReference>
<dbReference type="Pfam" id="PF00378">
    <property type="entry name" value="ECH_1"/>
    <property type="match status" value="1"/>
</dbReference>
<evidence type="ECO:0000313" key="2">
    <source>
        <dbReference type="Proteomes" id="UP000663722"/>
    </source>
</evidence>
<dbReference type="GO" id="GO:0003824">
    <property type="term" value="F:catalytic activity"/>
    <property type="evidence" value="ECO:0007669"/>
    <property type="project" value="UniProtKB-ARBA"/>
</dbReference>
<dbReference type="InterPro" id="IPR029045">
    <property type="entry name" value="ClpP/crotonase-like_dom_sf"/>
</dbReference>
<dbReference type="RefSeq" id="WP_207680848.1">
    <property type="nucleotide sequence ID" value="NZ_CP061800.1"/>
</dbReference>
<dbReference type="EMBL" id="CP061800">
    <property type="protein sequence ID" value="QTA84312.1"/>
    <property type="molecule type" value="Genomic_DNA"/>
</dbReference>
<dbReference type="Proteomes" id="UP000663722">
    <property type="component" value="Chromosome"/>
</dbReference>
<accession>A0A975GK69</accession>
<dbReference type="PANTHER" id="PTHR11941">
    <property type="entry name" value="ENOYL-COA HYDRATASE-RELATED"/>
    <property type="match status" value="1"/>
</dbReference>